<dbReference type="Proteomes" id="UP000736672">
    <property type="component" value="Unassembled WGS sequence"/>
</dbReference>
<evidence type="ECO:0000313" key="2">
    <source>
        <dbReference type="EMBL" id="KAH7275222.1"/>
    </source>
</evidence>
<name>A0A9P9L6Q5_FUSSL</name>
<comment type="caution">
    <text evidence="2">The sequence shown here is derived from an EMBL/GenBank/DDBJ whole genome shotgun (WGS) entry which is preliminary data.</text>
</comment>
<keyword evidence="3" id="KW-1185">Reference proteome</keyword>
<gene>
    <name evidence="2" type="ORF">B0J15DRAFT_474404</name>
</gene>
<proteinExistence type="predicted"/>
<reference evidence="2" key="1">
    <citation type="journal article" date="2021" name="Nat. Commun.">
        <title>Genetic determinants of endophytism in the Arabidopsis root mycobiome.</title>
        <authorList>
            <person name="Mesny F."/>
            <person name="Miyauchi S."/>
            <person name="Thiergart T."/>
            <person name="Pickel B."/>
            <person name="Atanasova L."/>
            <person name="Karlsson M."/>
            <person name="Huettel B."/>
            <person name="Barry K.W."/>
            <person name="Haridas S."/>
            <person name="Chen C."/>
            <person name="Bauer D."/>
            <person name="Andreopoulos W."/>
            <person name="Pangilinan J."/>
            <person name="LaButti K."/>
            <person name="Riley R."/>
            <person name="Lipzen A."/>
            <person name="Clum A."/>
            <person name="Drula E."/>
            <person name="Henrissat B."/>
            <person name="Kohler A."/>
            <person name="Grigoriev I.V."/>
            <person name="Martin F.M."/>
            <person name="Hacquard S."/>
        </authorList>
    </citation>
    <scope>NUCLEOTIDE SEQUENCE</scope>
    <source>
        <strain evidence="2">FSSC 5 MPI-SDFR-AT-0091</strain>
    </source>
</reference>
<dbReference type="OrthoDB" id="5332316at2759"/>
<accession>A0A9P9L6Q5</accession>
<sequence length="357" mass="40818">MIRPRWLPSAAALGARSISSVRNPKDPRWMVPRRKAPDSKDREPEDELGIPKVELSPKDEFAKWRKPAETLGSGLNPIEEASRLEAKDQFWKRNNQAARMLVLEGLPTSLVSSDFLRLNAKDLASWRNLIKEVQQERDPWTLDPIGTYRISFGSSSAAELYQATLDRLLRLARIKLHCTTGLWTSGVPPELRGDGEFEAELEQFSLVPGSYPGTISSRLSRAKGKWPWQLLMDLLVRRSGYRLPPAAVLLQLRHPLISGPGLDRLIRMDGAERNHPWNVSSVYSLSRTLEDHALLDKQGMRVALEDINFRLKLNTRFVLLCRDSEVAWRFIRSWNQRELEVDDEGRKTIVTASYIEF</sequence>
<dbReference type="EMBL" id="JAGTJS010000001">
    <property type="protein sequence ID" value="KAH7275222.1"/>
    <property type="molecule type" value="Genomic_DNA"/>
</dbReference>
<evidence type="ECO:0000256" key="1">
    <source>
        <dbReference type="SAM" id="MobiDB-lite"/>
    </source>
</evidence>
<protein>
    <submittedName>
        <fullName evidence="2">Uncharacterized protein</fullName>
    </submittedName>
</protein>
<dbReference type="AlphaFoldDB" id="A0A9P9L6Q5"/>
<organism evidence="2 3">
    <name type="scientific">Fusarium solani</name>
    <name type="common">Filamentous fungus</name>
    <dbReference type="NCBI Taxonomy" id="169388"/>
    <lineage>
        <taxon>Eukaryota</taxon>
        <taxon>Fungi</taxon>
        <taxon>Dikarya</taxon>
        <taxon>Ascomycota</taxon>
        <taxon>Pezizomycotina</taxon>
        <taxon>Sordariomycetes</taxon>
        <taxon>Hypocreomycetidae</taxon>
        <taxon>Hypocreales</taxon>
        <taxon>Nectriaceae</taxon>
        <taxon>Fusarium</taxon>
        <taxon>Fusarium solani species complex</taxon>
    </lineage>
</organism>
<evidence type="ECO:0000313" key="3">
    <source>
        <dbReference type="Proteomes" id="UP000736672"/>
    </source>
</evidence>
<feature type="region of interest" description="Disordered" evidence="1">
    <location>
        <begin position="17"/>
        <end position="49"/>
    </location>
</feature>